<dbReference type="AlphaFoldDB" id="A0A6N8T8Z7"/>
<dbReference type="Pfam" id="PF07030">
    <property type="entry name" value="Phage_Mu_Gp36"/>
    <property type="match status" value="1"/>
</dbReference>
<sequence length="152" mass="16232">MAVYATIADLEARHNEQLTLVAADERTGLRDDVRIVAGITDASTEIRAILAARYSSSDLASLDEDSLAVLRVYCMDIAFYRIALAFSRSSETIKERHDTAIKRLEAIAAGKGALTTTGGSSGTGGDAGGVGQNEVVVEAPVRMFTRERLGRI</sequence>
<protein>
    <submittedName>
        <fullName evidence="1">DUF1320 domain-containing protein</fullName>
    </submittedName>
</protein>
<dbReference type="Proteomes" id="UP000440304">
    <property type="component" value="Unassembled WGS sequence"/>
</dbReference>
<organism evidence="1 2">
    <name type="scientific">Shinella zoogloeoides</name>
    <name type="common">Crabtreella saccharophila</name>
    <dbReference type="NCBI Taxonomy" id="352475"/>
    <lineage>
        <taxon>Bacteria</taxon>
        <taxon>Pseudomonadati</taxon>
        <taxon>Pseudomonadota</taxon>
        <taxon>Alphaproteobacteria</taxon>
        <taxon>Hyphomicrobiales</taxon>
        <taxon>Rhizobiaceae</taxon>
        <taxon>Shinella</taxon>
    </lineage>
</organism>
<gene>
    <name evidence="1" type="ORF">GR156_03945</name>
</gene>
<accession>A0A6N8T8Z7</accession>
<dbReference type="InterPro" id="IPR009752">
    <property type="entry name" value="Phage_Mu_GpJ"/>
</dbReference>
<dbReference type="EMBL" id="WUML01000002">
    <property type="protein sequence ID" value="MXN99438.1"/>
    <property type="molecule type" value="Genomic_DNA"/>
</dbReference>
<dbReference type="OrthoDB" id="9812088at2"/>
<comment type="caution">
    <text evidence="1">The sequence shown here is derived from an EMBL/GenBank/DDBJ whole genome shotgun (WGS) entry which is preliminary data.</text>
</comment>
<evidence type="ECO:0000313" key="2">
    <source>
        <dbReference type="Proteomes" id="UP000440304"/>
    </source>
</evidence>
<name>A0A6N8T8Z7_SHIZO</name>
<proteinExistence type="predicted"/>
<evidence type="ECO:0000313" key="1">
    <source>
        <dbReference type="EMBL" id="MXN99438.1"/>
    </source>
</evidence>
<dbReference type="RefSeq" id="WP_160784846.1">
    <property type="nucleotide sequence ID" value="NZ_CP086610.1"/>
</dbReference>
<reference evidence="1 2" key="1">
    <citation type="submission" date="2019-12" db="EMBL/GenBank/DDBJ databases">
        <title>Shinella granuli gen. nov., sp. nov., and proposal of the reclassification of Zoogloea ramigera ATCC 19623 as Shinella zoogloeoides sp. nov.</title>
        <authorList>
            <person name="Gao J."/>
        </authorList>
    </citation>
    <scope>NUCLEOTIDE SEQUENCE [LARGE SCALE GENOMIC DNA]</scope>
    <source>
        <strain evidence="1 2">DSM 287</strain>
    </source>
</reference>